<keyword evidence="6 16" id="KW-0285">Flavoprotein</keyword>
<feature type="binding site" evidence="14">
    <location>
        <position position="267"/>
    </location>
    <ligand>
        <name>NAD(+)</name>
        <dbReference type="ChEBI" id="CHEBI:57540"/>
    </ligand>
</feature>
<evidence type="ECO:0000256" key="16">
    <source>
        <dbReference type="RuleBase" id="RU003692"/>
    </source>
</evidence>
<dbReference type="InterPro" id="IPR036188">
    <property type="entry name" value="FAD/NAD-bd_sf"/>
</dbReference>
<evidence type="ECO:0000256" key="7">
    <source>
        <dbReference type="ARBA" id="ARBA00022827"/>
    </source>
</evidence>
<dbReference type="InterPro" id="IPR012999">
    <property type="entry name" value="Pyr_OxRdtase_I_AS"/>
</dbReference>
<dbReference type="SUPFAM" id="SSF55424">
    <property type="entry name" value="FAD/NAD-linked reductases, dimerisation (C-terminal) domain"/>
    <property type="match status" value="1"/>
</dbReference>
<dbReference type="GO" id="GO:0004148">
    <property type="term" value="F:dihydrolipoyl dehydrogenase (NADH) activity"/>
    <property type="evidence" value="ECO:0007669"/>
    <property type="project" value="UniProtKB-EC"/>
</dbReference>
<dbReference type="InterPro" id="IPR050151">
    <property type="entry name" value="Class-I_Pyr_Nuc-Dis_Oxidored"/>
</dbReference>
<dbReference type="GO" id="GO:0050660">
    <property type="term" value="F:flavin adenine dinucleotide binding"/>
    <property type="evidence" value="ECO:0007669"/>
    <property type="project" value="InterPro"/>
</dbReference>
<comment type="miscellaneous">
    <text evidence="16">The active site is a redox-active disulfide bond.</text>
</comment>
<comment type="subcellular location">
    <subcellularLocation>
        <location evidence="1">Cytoplasm</location>
    </subcellularLocation>
</comment>
<dbReference type="RefSeq" id="WP_078123181.1">
    <property type="nucleotide sequence ID" value="NZ_JAOSJG010000042.1"/>
</dbReference>
<comment type="cofactor">
    <cofactor evidence="14 16">
        <name>FAD</name>
        <dbReference type="ChEBI" id="CHEBI:57692"/>
    </cofactor>
    <text evidence="14 16">Binds 1 FAD per subunit.</text>
</comment>
<keyword evidence="5" id="KW-0963">Cytoplasm</keyword>
<dbReference type="SUPFAM" id="SSF51905">
    <property type="entry name" value="FAD/NAD(P)-binding domain"/>
    <property type="match status" value="1"/>
</dbReference>
<evidence type="ECO:0000256" key="10">
    <source>
        <dbReference type="ARBA" id="ARBA00023157"/>
    </source>
</evidence>
<dbReference type="InterPro" id="IPR023753">
    <property type="entry name" value="FAD/NAD-binding_dom"/>
</dbReference>
<sequence>MQQIYDILVIGGGPGGYVAAIKAAQLGAKVALIEKHKIGGICLNYGCIPTKAFLKSAKVWDLCKNASQFGLNNIENISFDWKSILQRKDKIVKNLTNGIAFLLKKNKSIDFYFGSAEVVNAYQVVVNNQILKTKKLIIATGSHAFIPPIPGAKESYLDKYLYTSKELVQLETFPKKIIIIGGGIIGVEFATIFNKFGSEVIILEKQKSIISSMDNDIIIAYTKNLKNSNINVMTEANVIKIDKNTVYYEYQQNLCQETADIILMAVGTKPNLIGLDKLNLNMDRNGILTDNFLQTSIPDVYAIGDVNGKYMLAHVASHEGIVAVHHALNLKGQINPINYDHVPSCIYSFPEIASIGCTEQQAKERNLNYKISKMPVQAIGKAHADGDLEGFAKLIVDKNTLQILGMHIYAYNATELITETGALMHFNGTAYNAAEIIHPHPTLSELNLETFLGAVDKPIHL</sequence>
<evidence type="ECO:0000259" key="17">
    <source>
        <dbReference type="Pfam" id="PF02852"/>
    </source>
</evidence>
<keyword evidence="22" id="KW-1185">Reference proteome</keyword>
<evidence type="ECO:0000256" key="11">
    <source>
        <dbReference type="ARBA" id="ARBA00023284"/>
    </source>
</evidence>
<dbReference type="GO" id="GO:0006103">
    <property type="term" value="P:2-oxoglutarate metabolic process"/>
    <property type="evidence" value="ECO:0007669"/>
    <property type="project" value="TreeGrafter"/>
</dbReference>
<dbReference type="PRINTS" id="PR00368">
    <property type="entry name" value="FADPNR"/>
</dbReference>
<dbReference type="NCBIfam" id="TIGR01350">
    <property type="entry name" value="lipoamide_DH"/>
    <property type="match status" value="1"/>
</dbReference>
<dbReference type="Pfam" id="PF02852">
    <property type="entry name" value="Pyr_redox_dim"/>
    <property type="match status" value="1"/>
</dbReference>
<keyword evidence="14" id="KW-0547">Nucleotide-binding</keyword>
<evidence type="ECO:0000256" key="8">
    <source>
        <dbReference type="ARBA" id="ARBA00023002"/>
    </source>
</evidence>
<dbReference type="PANTHER" id="PTHR22912">
    <property type="entry name" value="DISULFIDE OXIDOREDUCTASE"/>
    <property type="match status" value="1"/>
</dbReference>
<evidence type="ECO:0000256" key="2">
    <source>
        <dbReference type="ARBA" id="ARBA00007532"/>
    </source>
</evidence>
<name>A0A1S9LYU3_9MOLU</name>
<evidence type="ECO:0000256" key="4">
    <source>
        <dbReference type="ARBA" id="ARBA00016961"/>
    </source>
</evidence>
<gene>
    <name evidence="19" type="primary">lpdA</name>
    <name evidence="20" type="ORF">B2G44_02125</name>
    <name evidence="19" type="ORF">OC712_02615</name>
</gene>
<dbReference type="PIRSF" id="PIRSF000350">
    <property type="entry name" value="Mercury_reductase_MerA"/>
    <property type="match status" value="1"/>
</dbReference>
<feature type="binding site" evidence="14">
    <location>
        <begin position="181"/>
        <end position="188"/>
    </location>
    <ligand>
        <name>NAD(+)</name>
        <dbReference type="ChEBI" id="CHEBI:57540"/>
    </ligand>
</feature>
<dbReference type="Proteomes" id="UP001383392">
    <property type="component" value="Unassembled WGS sequence"/>
</dbReference>
<dbReference type="FunFam" id="3.30.390.30:FF:000001">
    <property type="entry name" value="Dihydrolipoyl dehydrogenase"/>
    <property type="match status" value="1"/>
</dbReference>
<keyword evidence="9 14" id="KW-0520">NAD</keyword>
<evidence type="ECO:0000256" key="15">
    <source>
        <dbReference type="PIRSR" id="PIRSR000350-4"/>
    </source>
</evidence>
<dbReference type="PANTHER" id="PTHR22912:SF217">
    <property type="entry name" value="DIHYDROLIPOYL DEHYDROGENASE"/>
    <property type="match status" value="1"/>
</dbReference>
<evidence type="ECO:0000313" key="22">
    <source>
        <dbReference type="Proteomes" id="UP001383392"/>
    </source>
</evidence>
<feature type="binding site" evidence="14">
    <location>
        <position position="305"/>
    </location>
    <ligand>
        <name>NAD(+)</name>
        <dbReference type="ChEBI" id="CHEBI:57540"/>
    </ligand>
</feature>
<comment type="catalytic activity">
    <reaction evidence="12 16">
        <text>N(6)-[(R)-dihydrolipoyl]-L-lysyl-[protein] + NAD(+) = N(6)-[(R)-lipoyl]-L-lysyl-[protein] + NADH + H(+)</text>
        <dbReference type="Rhea" id="RHEA:15045"/>
        <dbReference type="Rhea" id="RHEA-COMP:10474"/>
        <dbReference type="Rhea" id="RHEA-COMP:10475"/>
        <dbReference type="ChEBI" id="CHEBI:15378"/>
        <dbReference type="ChEBI" id="CHEBI:57540"/>
        <dbReference type="ChEBI" id="CHEBI:57945"/>
        <dbReference type="ChEBI" id="CHEBI:83099"/>
        <dbReference type="ChEBI" id="CHEBI:83100"/>
        <dbReference type="EC" id="1.8.1.4"/>
    </reaction>
</comment>
<evidence type="ECO:0000256" key="3">
    <source>
        <dbReference type="ARBA" id="ARBA00012608"/>
    </source>
</evidence>
<dbReference type="InterPro" id="IPR006258">
    <property type="entry name" value="Lipoamide_DH"/>
</dbReference>
<feature type="domain" description="Pyridine nucleotide-disulphide oxidoreductase dimerisation" evidence="17">
    <location>
        <begin position="342"/>
        <end position="445"/>
    </location>
</feature>
<keyword evidence="7 14" id="KW-0274">FAD</keyword>
<reference evidence="20 21" key="1">
    <citation type="submission" date="2017-02" db="EMBL/GenBank/DDBJ databases">
        <title>A draft genome of 'Candidatus Phytoplasma aurantifolia' the agent of the witches-broom disease of lime.</title>
        <authorList>
            <person name="Foissac X."/>
            <person name="Carle P."/>
        </authorList>
    </citation>
    <scope>NUCLEOTIDE SEQUENCE [LARGE SCALE GENOMIC DNA]</scope>
    <source>
        <strain evidence="20 21">WBDL</strain>
    </source>
</reference>
<dbReference type="GO" id="GO:0005737">
    <property type="term" value="C:cytoplasm"/>
    <property type="evidence" value="ECO:0007669"/>
    <property type="project" value="UniProtKB-SubCell"/>
</dbReference>
<evidence type="ECO:0000256" key="5">
    <source>
        <dbReference type="ARBA" id="ARBA00022490"/>
    </source>
</evidence>
<dbReference type="STRING" id="180978.B2G44_02125"/>
<dbReference type="InterPro" id="IPR001100">
    <property type="entry name" value="Pyr_nuc-diS_OxRdtase"/>
</dbReference>
<dbReference type="Gene3D" id="3.30.390.30">
    <property type="match status" value="1"/>
</dbReference>
<feature type="binding site" evidence="14">
    <location>
        <position position="51"/>
    </location>
    <ligand>
        <name>FAD</name>
        <dbReference type="ChEBI" id="CHEBI:57692"/>
    </ligand>
</feature>
<comment type="caution">
    <text evidence="20">The sequence shown here is derived from an EMBL/GenBank/DDBJ whole genome shotgun (WGS) entry which is preliminary data.</text>
</comment>
<dbReference type="EC" id="1.8.1.4" evidence="3 16"/>
<proteinExistence type="inferred from homology"/>
<evidence type="ECO:0000259" key="18">
    <source>
        <dbReference type="Pfam" id="PF07992"/>
    </source>
</evidence>
<dbReference type="EMBL" id="MWKN01000090">
    <property type="protein sequence ID" value="OOP58114.1"/>
    <property type="molecule type" value="Genomic_DNA"/>
</dbReference>
<dbReference type="Gene3D" id="3.50.50.60">
    <property type="entry name" value="FAD/NAD(P)-binding domain"/>
    <property type="match status" value="2"/>
</dbReference>
<dbReference type="EMBL" id="JAOSJG010000042">
    <property type="protein sequence ID" value="MEK0309356.1"/>
    <property type="molecule type" value="Genomic_DNA"/>
</dbReference>
<keyword evidence="10" id="KW-1015">Disulfide bond</keyword>
<accession>A0A1S9LYU3</accession>
<dbReference type="PRINTS" id="PR00411">
    <property type="entry name" value="PNDRDTASEI"/>
</dbReference>
<evidence type="ECO:0000256" key="14">
    <source>
        <dbReference type="PIRSR" id="PIRSR000350-3"/>
    </source>
</evidence>
<dbReference type="InterPro" id="IPR016156">
    <property type="entry name" value="FAD/NAD-linked_Rdtase_dimer_sf"/>
</dbReference>
<evidence type="ECO:0000313" key="21">
    <source>
        <dbReference type="Proteomes" id="UP000189722"/>
    </source>
</evidence>
<feature type="binding site" evidence="14">
    <location>
        <begin position="140"/>
        <end position="142"/>
    </location>
    <ligand>
        <name>FAD</name>
        <dbReference type="ChEBI" id="CHEBI:57692"/>
    </ligand>
</feature>
<evidence type="ECO:0000256" key="12">
    <source>
        <dbReference type="ARBA" id="ARBA00049187"/>
    </source>
</evidence>
<comment type="similarity">
    <text evidence="2 16">Belongs to the class-I pyridine nucleotide-disulfide oxidoreductase family.</text>
</comment>
<evidence type="ECO:0000256" key="13">
    <source>
        <dbReference type="PIRSR" id="PIRSR000350-2"/>
    </source>
</evidence>
<keyword evidence="8 16" id="KW-0560">Oxidoreductase</keyword>
<feature type="binding site" evidence="14">
    <location>
        <position position="204"/>
    </location>
    <ligand>
        <name>NAD(+)</name>
        <dbReference type="ChEBI" id="CHEBI:57540"/>
    </ligand>
</feature>
<dbReference type="Pfam" id="PF07992">
    <property type="entry name" value="Pyr_redox_2"/>
    <property type="match status" value="1"/>
</dbReference>
<feature type="disulfide bond" description="Redox-active" evidence="15">
    <location>
        <begin position="42"/>
        <end position="47"/>
    </location>
</feature>
<evidence type="ECO:0000313" key="19">
    <source>
        <dbReference type="EMBL" id="MEK0309356.1"/>
    </source>
</evidence>
<dbReference type="Proteomes" id="UP000189722">
    <property type="component" value="Unassembled WGS sequence"/>
</dbReference>
<organism evidence="20 21">
    <name type="scientific">Candidatus Phytoplasma citri</name>
    <dbReference type="NCBI Taxonomy" id="180978"/>
    <lineage>
        <taxon>Bacteria</taxon>
        <taxon>Bacillati</taxon>
        <taxon>Mycoplasmatota</taxon>
        <taxon>Mollicutes</taxon>
        <taxon>Acholeplasmatales</taxon>
        <taxon>Acholeplasmataceae</taxon>
        <taxon>Candidatus Phytoplasma</taxon>
        <taxon>16SrII (Peanut WB group)</taxon>
    </lineage>
</organism>
<evidence type="ECO:0000256" key="1">
    <source>
        <dbReference type="ARBA" id="ARBA00004496"/>
    </source>
</evidence>
<feature type="binding site" evidence="14">
    <location>
        <begin position="311"/>
        <end position="314"/>
    </location>
    <ligand>
        <name>FAD</name>
        <dbReference type="ChEBI" id="CHEBI:57692"/>
    </ligand>
</feature>
<reference evidence="19 22" key="2">
    <citation type="journal article" date="2023" name="Int. J. Syst. Evol. Microbiol.">
        <title>The observation of taxonomic boundaries for the 16SrII and 16SrXXV phytoplasmas using genome-based delimitation.</title>
        <authorList>
            <person name="Rodrigues Jardim B."/>
            <person name="Tran-Nguyen L.T.T."/>
            <person name="Gambley C."/>
            <person name="Al-Sadi A.M."/>
            <person name="Al-Subhi A.M."/>
            <person name="Foissac X."/>
            <person name="Salar P."/>
            <person name="Cai H."/>
            <person name="Yang J.Y."/>
            <person name="Davis R."/>
            <person name="Jones L."/>
            <person name="Rodoni B."/>
            <person name="Constable F.E."/>
        </authorList>
    </citation>
    <scope>NUCLEOTIDE SEQUENCE [LARGE SCALE GENOMIC DNA]</scope>
    <source>
        <strain evidence="19">BAWM-OMN-P75</strain>
    </source>
</reference>
<dbReference type="InterPro" id="IPR004099">
    <property type="entry name" value="Pyr_nucl-diS_OxRdtase_dimer"/>
</dbReference>
<feature type="domain" description="FAD/NAD(P)-binding" evidence="18">
    <location>
        <begin position="5"/>
        <end position="320"/>
    </location>
</feature>
<evidence type="ECO:0000256" key="6">
    <source>
        <dbReference type="ARBA" id="ARBA00022630"/>
    </source>
</evidence>
<dbReference type="OrthoDB" id="9807946at2"/>
<feature type="active site" description="Proton acceptor" evidence="13">
    <location>
        <position position="440"/>
    </location>
</feature>
<evidence type="ECO:0000313" key="20">
    <source>
        <dbReference type="EMBL" id="OOP58114.1"/>
    </source>
</evidence>
<keyword evidence="11 16" id="KW-0676">Redox-active center</keyword>
<protein>
    <recommendedName>
        <fullName evidence="4 16">Dihydrolipoyl dehydrogenase</fullName>
        <ecNumber evidence="3 16">1.8.1.4</ecNumber>
    </recommendedName>
</protein>
<evidence type="ECO:0000256" key="9">
    <source>
        <dbReference type="ARBA" id="ARBA00023027"/>
    </source>
</evidence>
<dbReference type="PROSITE" id="PS00076">
    <property type="entry name" value="PYRIDINE_REDOX_1"/>
    <property type="match status" value="1"/>
</dbReference>
<dbReference type="AlphaFoldDB" id="A0A1S9LYU3"/>